<evidence type="ECO:0000313" key="4">
    <source>
        <dbReference type="EMBL" id="GAA1385206.1"/>
    </source>
</evidence>
<dbReference type="PANTHER" id="PTHR48081:SF13">
    <property type="entry name" value="ALPHA_BETA HYDROLASE"/>
    <property type="match status" value="1"/>
</dbReference>
<gene>
    <name evidence="4" type="ORF">GCM10009613_17220</name>
</gene>
<protein>
    <submittedName>
        <fullName evidence="4">Alpha/beta hydrolase</fullName>
    </submittedName>
</protein>
<reference evidence="5" key="1">
    <citation type="journal article" date="2019" name="Int. J. Syst. Evol. Microbiol.">
        <title>The Global Catalogue of Microorganisms (GCM) 10K type strain sequencing project: providing services to taxonomists for standard genome sequencing and annotation.</title>
        <authorList>
            <consortium name="The Broad Institute Genomics Platform"/>
            <consortium name="The Broad Institute Genome Sequencing Center for Infectious Disease"/>
            <person name="Wu L."/>
            <person name="Ma J."/>
        </authorList>
    </citation>
    <scope>NUCLEOTIDE SEQUENCE [LARGE SCALE GENOMIC DNA]</scope>
    <source>
        <strain evidence="5">JCM 11896</strain>
    </source>
</reference>
<comment type="caution">
    <text evidence="4">The sequence shown here is derived from an EMBL/GenBank/DDBJ whole genome shotgun (WGS) entry which is preliminary data.</text>
</comment>
<keyword evidence="5" id="KW-1185">Reference proteome</keyword>
<dbReference type="InterPro" id="IPR006311">
    <property type="entry name" value="TAT_signal"/>
</dbReference>
<evidence type="ECO:0000256" key="2">
    <source>
        <dbReference type="SAM" id="MobiDB-lite"/>
    </source>
</evidence>
<dbReference type="PROSITE" id="PS51257">
    <property type="entry name" value="PROKAR_LIPOPROTEIN"/>
    <property type="match status" value="1"/>
</dbReference>
<dbReference type="Pfam" id="PF20434">
    <property type="entry name" value="BD-FAE"/>
    <property type="match status" value="1"/>
</dbReference>
<keyword evidence="1 4" id="KW-0378">Hydrolase</keyword>
<evidence type="ECO:0000313" key="5">
    <source>
        <dbReference type="Proteomes" id="UP001501414"/>
    </source>
</evidence>
<dbReference type="InterPro" id="IPR029058">
    <property type="entry name" value="AB_hydrolase_fold"/>
</dbReference>
<dbReference type="InterPro" id="IPR050300">
    <property type="entry name" value="GDXG_lipolytic_enzyme"/>
</dbReference>
<dbReference type="GO" id="GO:0016787">
    <property type="term" value="F:hydrolase activity"/>
    <property type="evidence" value="ECO:0007669"/>
    <property type="project" value="UniProtKB-KW"/>
</dbReference>
<evidence type="ECO:0000259" key="3">
    <source>
        <dbReference type="Pfam" id="PF20434"/>
    </source>
</evidence>
<evidence type="ECO:0000256" key="1">
    <source>
        <dbReference type="ARBA" id="ARBA00022801"/>
    </source>
</evidence>
<dbReference type="PROSITE" id="PS51318">
    <property type="entry name" value="TAT"/>
    <property type="match status" value="1"/>
</dbReference>
<name>A0ABP4IFP8_9PSEU</name>
<dbReference type="EMBL" id="BAAAJK010000006">
    <property type="protein sequence ID" value="GAA1385206.1"/>
    <property type="molecule type" value="Genomic_DNA"/>
</dbReference>
<dbReference type="PANTHER" id="PTHR48081">
    <property type="entry name" value="AB HYDROLASE SUPERFAMILY PROTEIN C4A8.06C"/>
    <property type="match status" value="1"/>
</dbReference>
<dbReference type="Proteomes" id="UP001501414">
    <property type="component" value="Unassembled WGS sequence"/>
</dbReference>
<accession>A0ABP4IFP8</accession>
<proteinExistence type="predicted"/>
<organism evidence="4 5">
    <name type="scientific">Pseudonocardia kongjuensis</name>
    <dbReference type="NCBI Taxonomy" id="102227"/>
    <lineage>
        <taxon>Bacteria</taxon>
        <taxon>Bacillati</taxon>
        <taxon>Actinomycetota</taxon>
        <taxon>Actinomycetes</taxon>
        <taxon>Pseudonocardiales</taxon>
        <taxon>Pseudonocardiaceae</taxon>
        <taxon>Pseudonocardia</taxon>
    </lineage>
</organism>
<dbReference type="Gene3D" id="3.40.50.1820">
    <property type="entry name" value="alpha/beta hydrolase"/>
    <property type="match status" value="1"/>
</dbReference>
<dbReference type="SUPFAM" id="SSF53474">
    <property type="entry name" value="alpha/beta-Hydrolases"/>
    <property type="match status" value="1"/>
</dbReference>
<dbReference type="InterPro" id="IPR049492">
    <property type="entry name" value="BD-FAE-like_dom"/>
</dbReference>
<feature type="domain" description="BD-FAE-like" evidence="3">
    <location>
        <begin position="69"/>
        <end position="259"/>
    </location>
</feature>
<dbReference type="RefSeq" id="WP_344020194.1">
    <property type="nucleotide sequence ID" value="NZ_BAAAJK010000006.1"/>
</dbReference>
<feature type="region of interest" description="Disordered" evidence="2">
    <location>
        <begin position="33"/>
        <end position="52"/>
    </location>
</feature>
<sequence length="303" mass="30992">MRDPHHSPRIDRRTFGVLLGGLAATPLIGACGGGDDVPAEPEATATAAPPEPQRIAYGGHPDQFGELTVPEDRPLPRAIVVVVHGGFWRAGSDLGLMRPVAAALVAAGFATWNVEYRRVDAGGGWTATFDDVAMAADHLSTLRSTRFDLRKVYALGHSAGGHLAAWLAARPGQQPGDPGADPVVRMAGVVPLAGVLDLAAAASLGDSAVDALVGGTPRSAPERYAIASPIRRVPLGVPSVCVHGTADETVPIAQSEAFVAEATAAGDSAELVRVEGADHVQLIDPAHPGWAAALGALEGLVDG</sequence>